<dbReference type="RefSeq" id="WP_406583176.1">
    <property type="nucleotide sequence ID" value="NZ_JBJHQH010000026.1"/>
</dbReference>
<dbReference type="Gene3D" id="1.10.3750.10">
    <property type="entry name" value="YhaI-like"/>
    <property type="match status" value="1"/>
</dbReference>
<dbReference type="Pfam" id="PF08963">
    <property type="entry name" value="DUF1878"/>
    <property type="match status" value="1"/>
</dbReference>
<proteinExistence type="predicted"/>
<name>A0ABW8RRG5_9BACI</name>
<reference evidence="1 2" key="1">
    <citation type="submission" date="2024-11" db="EMBL/GenBank/DDBJ databases">
        <authorList>
            <person name="Lucas J.A."/>
        </authorList>
    </citation>
    <scope>NUCLEOTIDE SEQUENCE [LARGE SCALE GENOMIC DNA]</scope>
    <source>
        <strain evidence="1 2">Z 5.4</strain>
    </source>
</reference>
<evidence type="ECO:0000313" key="2">
    <source>
        <dbReference type="Proteomes" id="UP001623041"/>
    </source>
</evidence>
<dbReference type="EMBL" id="JBJHQH010000026">
    <property type="protein sequence ID" value="MFK9094716.1"/>
    <property type="molecule type" value="Genomic_DNA"/>
</dbReference>
<organism evidence="1 2">
    <name type="scientific">Bacillus salipaludis</name>
    <dbReference type="NCBI Taxonomy" id="2547811"/>
    <lineage>
        <taxon>Bacteria</taxon>
        <taxon>Bacillati</taxon>
        <taxon>Bacillota</taxon>
        <taxon>Bacilli</taxon>
        <taxon>Bacillales</taxon>
        <taxon>Bacillaceae</taxon>
        <taxon>Bacillus</taxon>
    </lineage>
</organism>
<gene>
    <name evidence="1" type="ORF">ACJEBI_24980</name>
</gene>
<dbReference type="InterPro" id="IPR035945">
    <property type="entry name" value="YhaI-like_sf"/>
</dbReference>
<comment type="caution">
    <text evidence="1">The sequence shown here is derived from an EMBL/GenBank/DDBJ whole genome shotgun (WGS) entry which is preliminary data.</text>
</comment>
<dbReference type="SUPFAM" id="SSF109915">
    <property type="entry name" value="Hypothetical protein YhaI"/>
    <property type="match status" value="1"/>
</dbReference>
<sequence length="112" mass="13274">MNGQELLMQRINLLEYHQKLLIKLINNPNLAFYKLIIENGVTKQEIDKFYYLCDELSMKLEKQKAEGYVYFHPLFDDLSASLPANLKIEEVIKACLVQNLYEPLFQELQKYL</sequence>
<keyword evidence="2" id="KW-1185">Reference proteome</keyword>
<accession>A0ABW8RRG5</accession>
<evidence type="ECO:0000313" key="1">
    <source>
        <dbReference type="EMBL" id="MFK9094716.1"/>
    </source>
</evidence>
<dbReference type="Proteomes" id="UP001623041">
    <property type="component" value="Unassembled WGS sequence"/>
</dbReference>
<protein>
    <submittedName>
        <fullName evidence="1">DUF1878 family protein</fullName>
    </submittedName>
</protein>
<dbReference type="InterPro" id="IPR015058">
    <property type="entry name" value="DUF1878"/>
</dbReference>